<dbReference type="Proteomes" id="UP000702544">
    <property type="component" value="Unassembled WGS sequence"/>
</dbReference>
<proteinExistence type="predicted"/>
<dbReference type="EMBL" id="JAACAK010000063">
    <property type="protein sequence ID" value="NIR75127.1"/>
    <property type="molecule type" value="Genomic_DNA"/>
</dbReference>
<name>A0AAE4Z9R1_9BACT</name>
<comment type="caution">
    <text evidence="1">The sequence shown here is derived from an EMBL/GenBank/DDBJ whole genome shotgun (WGS) entry which is preliminary data.</text>
</comment>
<evidence type="ECO:0000313" key="1">
    <source>
        <dbReference type="EMBL" id="NIR75127.1"/>
    </source>
</evidence>
<gene>
    <name evidence="1" type="ORF">GWO12_08455</name>
</gene>
<sequence length="88" mass="10144">MPRKVRPAKREFEVNGRKWLAEFTMHAGTDRQAPNLMVIFRDPVRAVPDRYNTLPAGKPKMPKEAAKQVTDDELRALLQRSVAMKRLT</sequence>
<dbReference type="AlphaFoldDB" id="A0AAE4Z9R1"/>
<organism evidence="1 2">
    <name type="scientific">Candidatus Kutchimonas denitrificans</name>
    <dbReference type="NCBI Taxonomy" id="3056748"/>
    <lineage>
        <taxon>Bacteria</taxon>
        <taxon>Pseudomonadati</taxon>
        <taxon>Gemmatimonadota</taxon>
        <taxon>Gemmatimonadia</taxon>
        <taxon>Candidatus Palauibacterales</taxon>
        <taxon>Candidatus Palauibacteraceae</taxon>
        <taxon>Candidatus Kutchimonas</taxon>
    </lineage>
</organism>
<evidence type="ECO:0000313" key="2">
    <source>
        <dbReference type="Proteomes" id="UP000702544"/>
    </source>
</evidence>
<reference evidence="1 2" key="1">
    <citation type="submission" date="2020-01" db="EMBL/GenBank/DDBJ databases">
        <title>Genomes assembled from Gulf of Kutch pelagic sediment metagenomes.</title>
        <authorList>
            <person name="Chandrashekar M."/>
            <person name="Mahajan M.S."/>
            <person name="Dave K.J."/>
            <person name="Vatsa P."/>
            <person name="Nathani N.M."/>
        </authorList>
    </citation>
    <scope>NUCLEOTIDE SEQUENCE [LARGE SCALE GENOMIC DNA]</scope>
    <source>
        <strain evidence="1">KS3-K002</strain>
    </source>
</reference>
<accession>A0AAE4Z9R1</accession>
<protein>
    <submittedName>
        <fullName evidence="1">Uncharacterized protein</fullName>
    </submittedName>
</protein>